<organism evidence="4 5">
    <name type="scientific">Phocaeicola coprophilus</name>
    <dbReference type="NCBI Taxonomy" id="387090"/>
    <lineage>
        <taxon>Bacteria</taxon>
        <taxon>Pseudomonadati</taxon>
        <taxon>Bacteroidota</taxon>
        <taxon>Bacteroidia</taxon>
        <taxon>Bacteroidales</taxon>
        <taxon>Bacteroidaceae</taxon>
        <taxon>Phocaeicola</taxon>
    </lineage>
</organism>
<dbReference type="Pfam" id="PF22252">
    <property type="entry name" value="PNGase_F-II_N"/>
    <property type="match status" value="1"/>
</dbReference>
<feature type="signal peptide" evidence="2">
    <location>
        <begin position="1"/>
        <end position="24"/>
    </location>
</feature>
<evidence type="ECO:0000313" key="4">
    <source>
        <dbReference type="EMBL" id="RHA73300.1"/>
    </source>
</evidence>
<gene>
    <name evidence="4" type="ORF">DW921_13485</name>
</gene>
<dbReference type="SUPFAM" id="SSF49742">
    <property type="entry name" value="PHM/PNGase F"/>
    <property type="match status" value="1"/>
</dbReference>
<name>A0A413SVX8_9BACT</name>
<dbReference type="EMBL" id="QSFT01000039">
    <property type="protein sequence ID" value="RHA73300.1"/>
    <property type="molecule type" value="Genomic_DNA"/>
</dbReference>
<comment type="caution">
    <text evidence="4">The sequence shown here is derived from an EMBL/GenBank/DDBJ whole genome shotgun (WGS) entry which is preliminary data.</text>
</comment>
<feature type="domain" description="Peptide-N-glycosidase F N-terminal" evidence="3">
    <location>
        <begin position="223"/>
        <end position="402"/>
    </location>
</feature>
<reference evidence="4 5" key="1">
    <citation type="submission" date="2018-08" db="EMBL/GenBank/DDBJ databases">
        <title>A genome reference for cultivated species of the human gut microbiota.</title>
        <authorList>
            <person name="Zou Y."/>
            <person name="Xue W."/>
            <person name="Luo G."/>
        </authorList>
    </citation>
    <scope>NUCLEOTIDE SEQUENCE [LARGE SCALE GENOMIC DNA]</scope>
    <source>
        <strain evidence="4 5">AM42-38</strain>
    </source>
</reference>
<dbReference type="Gene3D" id="2.60.120.1570">
    <property type="entry name" value="Peptide-N-glycosidase F, N-terminal domain"/>
    <property type="match status" value="1"/>
</dbReference>
<dbReference type="SMART" id="SM01290">
    <property type="entry name" value="N-glycanase_N"/>
    <property type="match status" value="1"/>
</dbReference>
<dbReference type="Proteomes" id="UP000283855">
    <property type="component" value="Unassembled WGS sequence"/>
</dbReference>
<dbReference type="InterPro" id="IPR014784">
    <property type="entry name" value="Cu2_ascorb_mOase-like_C"/>
</dbReference>
<dbReference type="InterPro" id="IPR015196">
    <property type="entry name" value="PngaseF_N"/>
</dbReference>
<dbReference type="InterPro" id="IPR008977">
    <property type="entry name" value="PHM/PNGase_F_dom_sf"/>
</dbReference>
<dbReference type="InterPro" id="IPR043022">
    <property type="entry name" value="PngaseF_N_sf"/>
</dbReference>
<dbReference type="InterPro" id="IPR015197">
    <property type="entry name" value="PngaseF_C"/>
</dbReference>
<accession>A0A413SVX8</accession>
<evidence type="ECO:0000256" key="2">
    <source>
        <dbReference type="SAM" id="SignalP"/>
    </source>
</evidence>
<protein>
    <submittedName>
        <fullName evidence="4">Glpgli family protein</fullName>
    </submittedName>
</protein>
<keyword evidence="1" id="KW-1015">Disulfide bond</keyword>
<sequence length="569" mass="63605">MKYINIVTCSLLACYAMTFSTAGAENIRKKTKNAAGIEVTYQSSYKGKVMPGELLMKVVGNEVSLKQVRPEKEKPQEVRKQDKAPIVDNYIDYQACKSYRRAELPDGKIISSATPFEFGKGFKEVGTEQIMGLNCKILQTSINSNTIQIWYTTDIPFRGTPQANVGVPDGLVLKVVRNGDMVQEATAIRPEKKADAPLFPESWGETMDASDFQYTINQSVVISIPVFSEQRICFNGAKLPEEVNDQECYSAAGGTIILKKVKLPDYVANRTVFVEVAQYSDGDAYDRTGSIFLIPTDKKQSFLDALRDLNSVPAFRSGETDYHGLVSTDNYNVPMELMRFFTGFGVRSFNHNKVPGQNWVDSVVYKSEVTPLIERLSGEAWIGAYIGNWDAKGHRLSLKLKYYPDEEHRVYKSIPLFNTVNYMEQAGQPYPIFMLNDSLKATFTLKEPVKNAKLYYVTTGHGGWGNGDEFNQKPNTIYLDGEKVITFIPWRDDCGTYRNWNPCSGNFSNGLSSSDLSRSNWCPGTVTNPEYIYLGDLDAGTHTITVKIPQGAPEGGSNSYWCISGTLIY</sequence>
<evidence type="ECO:0000259" key="3">
    <source>
        <dbReference type="SMART" id="SM01290"/>
    </source>
</evidence>
<feature type="chain" id="PRO_5019216406" evidence="2">
    <location>
        <begin position="25"/>
        <end position="569"/>
    </location>
</feature>
<proteinExistence type="predicted"/>
<dbReference type="Pfam" id="PF09112">
    <property type="entry name" value="N-glycanase_N"/>
    <property type="match status" value="1"/>
</dbReference>
<evidence type="ECO:0000256" key="1">
    <source>
        <dbReference type="ARBA" id="ARBA00023157"/>
    </source>
</evidence>
<dbReference type="AlphaFoldDB" id="A0A413SVX8"/>
<dbReference type="Pfam" id="PF09113">
    <property type="entry name" value="N-glycanase_C"/>
    <property type="match status" value="1"/>
</dbReference>
<dbReference type="GO" id="GO:0016715">
    <property type="term" value="F:oxidoreductase activity, acting on paired donors, with incorporation or reduction of molecular oxygen, reduced ascorbate as one donor, and incorporation of one atom of oxygen"/>
    <property type="evidence" value="ECO:0007669"/>
    <property type="project" value="InterPro"/>
</dbReference>
<keyword evidence="2" id="KW-0732">Signal</keyword>
<dbReference type="Gene3D" id="2.60.120.230">
    <property type="match status" value="1"/>
</dbReference>
<evidence type="ECO:0000313" key="5">
    <source>
        <dbReference type="Proteomes" id="UP000283855"/>
    </source>
</evidence>